<organism evidence="2 3">
    <name type="scientific">Aspergillus sclerotialis</name>
    <dbReference type="NCBI Taxonomy" id="2070753"/>
    <lineage>
        <taxon>Eukaryota</taxon>
        <taxon>Fungi</taxon>
        <taxon>Dikarya</taxon>
        <taxon>Ascomycota</taxon>
        <taxon>Pezizomycotina</taxon>
        <taxon>Eurotiomycetes</taxon>
        <taxon>Eurotiomycetidae</taxon>
        <taxon>Eurotiales</taxon>
        <taxon>Aspergillaceae</taxon>
        <taxon>Aspergillus</taxon>
        <taxon>Aspergillus subgen. Polypaecilum</taxon>
    </lineage>
</organism>
<evidence type="ECO:0000256" key="1">
    <source>
        <dbReference type="SAM" id="Phobius"/>
    </source>
</evidence>
<keyword evidence="3" id="KW-1185">Reference proteome</keyword>
<dbReference type="AlphaFoldDB" id="A0A3A2ZXD7"/>
<feature type="transmembrane region" description="Helical" evidence="1">
    <location>
        <begin position="78"/>
        <end position="96"/>
    </location>
</feature>
<feature type="transmembrane region" description="Helical" evidence="1">
    <location>
        <begin position="7"/>
        <end position="30"/>
    </location>
</feature>
<feature type="transmembrane region" description="Helical" evidence="1">
    <location>
        <begin position="139"/>
        <end position="161"/>
    </location>
</feature>
<evidence type="ECO:0000313" key="3">
    <source>
        <dbReference type="Proteomes" id="UP000266188"/>
    </source>
</evidence>
<dbReference type="PANTHER" id="PTHR39608">
    <property type="entry name" value="INTEGRAL MEMBRANE PROTEIN (AFU_ORTHOLOGUE AFUA_5G08640)"/>
    <property type="match status" value="1"/>
</dbReference>
<keyword evidence="1" id="KW-0812">Transmembrane</keyword>
<dbReference type="PANTHER" id="PTHR39608:SF1">
    <property type="entry name" value="INTEGRAL MEMBRANE PROTEIN (AFU_ORTHOLOGUE AFUA_5G08640)"/>
    <property type="match status" value="1"/>
</dbReference>
<dbReference type="OrthoDB" id="4074965at2759"/>
<sequence>MQTWIKVFSVIFRVTELICTAIVVGILGAFEHRLNQAPLSHNNGRIIYSLVTGSLGLFVSLLFIVPWVGFFYAFAMDFILFVMFLVAFGLMANLTVDGTCSSAWFSVNWAYYWGRFYVRFPFGFDAVFVDGCASWRANLAFSFISAWIFLCSGIIGILAVVGHRRQREREQTYVTREQKQSQGAM</sequence>
<comment type="caution">
    <text evidence="2">The sequence shown here is derived from an EMBL/GenBank/DDBJ whole genome shotgun (WGS) entry which is preliminary data.</text>
</comment>
<evidence type="ECO:0000313" key="2">
    <source>
        <dbReference type="EMBL" id="RJE23974.1"/>
    </source>
</evidence>
<dbReference type="GO" id="GO:0016020">
    <property type="term" value="C:membrane"/>
    <property type="evidence" value="ECO:0007669"/>
    <property type="project" value="UniProtKB-SubCell"/>
</dbReference>
<protein>
    <recommendedName>
        <fullName evidence="4">Integral membrane protein</fullName>
    </recommendedName>
</protein>
<keyword evidence="1" id="KW-1133">Transmembrane helix</keyword>
<keyword evidence="1" id="KW-0472">Membrane</keyword>
<feature type="transmembrane region" description="Helical" evidence="1">
    <location>
        <begin position="46"/>
        <end position="71"/>
    </location>
</feature>
<evidence type="ECO:0008006" key="4">
    <source>
        <dbReference type="Google" id="ProtNLM"/>
    </source>
</evidence>
<proteinExistence type="predicted"/>
<name>A0A3A2ZXD7_9EURO</name>
<accession>A0A3A2ZXD7</accession>
<reference evidence="3" key="1">
    <citation type="submission" date="2017-02" db="EMBL/GenBank/DDBJ databases">
        <authorList>
            <person name="Tafer H."/>
            <person name="Lopandic K."/>
        </authorList>
    </citation>
    <scope>NUCLEOTIDE SEQUENCE [LARGE SCALE GENOMIC DNA]</scope>
    <source>
        <strain evidence="3">CBS 366.77</strain>
    </source>
</reference>
<dbReference type="EMBL" id="MVGC01000098">
    <property type="protein sequence ID" value="RJE23974.1"/>
    <property type="molecule type" value="Genomic_DNA"/>
</dbReference>
<gene>
    <name evidence="2" type="ORF">PHISCL_03680</name>
</gene>
<dbReference type="Proteomes" id="UP000266188">
    <property type="component" value="Unassembled WGS sequence"/>
</dbReference>